<proteinExistence type="predicted"/>
<keyword evidence="1" id="KW-0175">Coiled coil</keyword>
<name>A0A9J6GBJ8_HAELO</name>
<evidence type="ECO:0000313" key="3">
    <source>
        <dbReference type="Proteomes" id="UP000821853"/>
    </source>
</evidence>
<dbReference type="VEuPathDB" id="VectorBase:HLOH_041051"/>
<dbReference type="OrthoDB" id="6493154at2759"/>
<evidence type="ECO:0000256" key="1">
    <source>
        <dbReference type="SAM" id="Coils"/>
    </source>
</evidence>
<gene>
    <name evidence="2" type="ORF">HPB48_001325</name>
</gene>
<accession>A0A9J6GBJ8</accession>
<reference evidence="2 3" key="1">
    <citation type="journal article" date="2020" name="Cell">
        <title>Large-Scale Comparative Analyses of Tick Genomes Elucidate Their Genetic Diversity and Vector Capacities.</title>
        <authorList>
            <consortium name="Tick Genome and Microbiome Consortium (TIGMIC)"/>
            <person name="Jia N."/>
            <person name="Wang J."/>
            <person name="Shi W."/>
            <person name="Du L."/>
            <person name="Sun Y."/>
            <person name="Zhan W."/>
            <person name="Jiang J.F."/>
            <person name="Wang Q."/>
            <person name="Zhang B."/>
            <person name="Ji P."/>
            <person name="Bell-Sakyi L."/>
            <person name="Cui X.M."/>
            <person name="Yuan T.T."/>
            <person name="Jiang B.G."/>
            <person name="Yang W.F."/>
            <person name="Lam T.T."/>
            <person name="Chang Q.C."/>
            <person name="Ding S.J."/>
            <person name="Wang X.J."/>
            <person name="Zhu J.G."/>
            <person name="Ruan X.D."/>
            <person name="Zhao L."/>
            <person name="Wei J.T."/>
            <person name="Ye R.Z."/>
            <person name="Que T.C."/>
            <person name="Du C.H."/>
            <person name="Zhou Y.H."/>
            <person name="Cheng J.X."/>
            <person name="Dai P.F."/>
            <person name="Guo W.B."/>
            <person name="Han X.H."/>
            <person name="Huang E.J."/>
            <person name="Li L.F."/>
            <person name="Wei W."/>
            <person name="Gao Y.C."/>
            <person name="Liu J.Z."/>
            <person name="Shao H.Z."/>
            <person name="Wang X."/>
            <person name="Wang C.C."/>
            <person name="Yang T.C."/>
            <person name="Huo Q.B."/>
            <person name="Li W."/>
            <person name="Chen H.Y."/>
            <person name="Chen S.E."/>
            <person name="Zhou L.G."/>
            <person name="Ni X.B."/>
            <person name="Tian J.H."/>
            <person name="Sheng Y."/>
            <person name="Liu T."/>
            <person name="Pan Y.S."/>
            <person name="Xia L.Y."/>
            <person name="Li J."/>
            <person name="Zhao F."/>
            <person name="Cao W.C."/>
        </authorList>
    </citation>
    <scope>NUCLEOTIDE SEQUENCE [LARGE SCALE GENOMIC DNA]</scope>
    <source>
        <strain evidence="2">HaeL-2018</strain>
    </source>
</reference>
<evidence type="ECO:0000313" key="2">
    <source>
        <dbReference type="EMBL" id="KAH9372810.1"/>
    </source>
</evidence>
<sequence length="76" mass="8755">MIAHIKDSLGATKKQVEYLGKIVTEHKDDISILQKEFKNLQAKNVDLANRSRRQNLLVYGVDDNQAETWDQSEELI</sequence>
<dbReference type="EMBL" id="JABSTR010000006">
    <property type="protein sequence ID" value="KAH9372810.1"/>
    <property type="molecule type" value="Genomic_DNA"/>
</dbReference>
<keyword evidence="3" id="KW-1185">Reference proteome</keyword>
<dbReference type="Proteomes" id="UP000821853">
    <property type="component" value="Chromosome 4"/>
</dbReference>
<feature type="coiled-coil region" evidence="1">
    <location>
        <begin position="23"/>
        <end position="50"/>
    </location>
</feature>
<comment type="caution">
    <text evidence="2">The sequence shown here is derived from an EMBL/GenBank/DDBJ whole genome shotgun (WGS) entry which is preliminary data.</text>
</comment>
<organism evidence="2 3">
    <name type="scientific">Haemaphysalis longicornis</name>
    <name type="common">Bush tick</name>
    <dbReference type="NCBI Taxonomy" id="44386"/>
    <lineage>
        <taxon>Eukaryota</taxon>
        <taxon>Metazoa</taxon>
        <taxon>Ecdysozoa</taxon>
        <taxon>Arthropoda</taxon>
        <taxon>Chelicerata</taxon>
        <taxon>Arachnida</taxon>
        <taxon>Acari</taxon>
        <taxon>Parasitiformes</taxon>
        <taxon>Ixodida</taxon>
        <taxon>Ixodoidea</taxon>
        <taxon>Ixodidae</taxon>
        <taxon>Haemaphysalinae</taxon>
        <taxon>Haemaphysalis</taxon>
    </lineage>
</organism>
<dbReference type="AlphaFoldDB" id="A0A9J6GBJ8"/>
<protein>
    <submittedName>
        <fullName evidence="2">Uncharacterized protein</fullName>
    </submittedName>
</protein>